<protein>
    <submittedName>
        <fullName evidence="1">Uncharacterized protein</fullName>
    </submittedName>
</protein>
<proteinExistence type="predicted"/>
<comment type="caution">
    <text evidence="1">The sequence shown here is derived from an EMBL/GenBank/DDBJ whole genome shotgun (WGS) entry which is preliminary data.</text>
</comment>
<dbReference type="Proteomes" id="UP001433508">
    <property type="component" value="Unassembled WGS sequence"/>
</dbReference>
<sequence>MPGSIGTGPGATQSGLSVQSADSAIFVTRMATPVSDPTQSKSYNSTTGVDIYGQKPILNSQFVSGYHPIAQMSQPMGVDSSPVPQSIQTPTYDYSSIGPYTQPSQDLYYHQAQSAHYQPLNYHLYAPLPPHAINLLPYQRTVQGFFLSDNLREEIQRKTEATLQILPTSGLPEALDVYYSLVPLDTNTEKSSRIFGYSSWIYKAFSKSDGNTYALRRLEGFKLTDEKAIATVQQWRRLSSANIVTLFEAFTTRAFGDNSIIFVYDYHPLSSTLFDTHFGASARYPISRSPVVPEQVLWSYLVQLSSALKTIHSANLAARVLDPSKVILTSKMRVRLSAVGIMDVVSGNGDYNSRVESISALQQDDLYNLGRLILSIACNNHAISANASVPPQIIAKSLEYAGQSYSVGLKTALHYLLGNRPVSAVAIGKDGLTEPLKGIDEFLRIIAPYLQQNLNSSLHYQDTLESELCKELENGRLVRLLCKFNFINERPEYDHDSAWSETGDRYLLKLFRDYVFHQTDENGLPVVDLGHVLRCLNKLDAGVDEKVMLVSRDEQSCLIVSYKELKNCVDAVFRDLSRPNG</sequence>
<keyword evidence="2" id="KW-1185">Reference proteome</keyword>
<name>A0ACC3T4B6_LIPKO</name>
<dbReference type="EMBL" id="MU971352">
    <property type="protein sequence ID" value="KAK9238789.1"/>
    <property type="molecule type" value="Genomic_DNA"/>
</dbReference>
<evidence type="ECO:0000313" key="2">
    <source>
        <dbReference type="Proteomes" id="UP001433508"/>
    </source>
</evidence>
<gene>
    <name evidence="1" type="ORF">V1525DRAFT_80429</name>
</gene>
<reference evidence="2" key="1">
    <citation type="journal article" date="2024" name="Front. Bioeng. Biotechnol.">
        <title>Genome-scale model development and genomic sequencing of the oleaginous clade Lipomyces.</title>
        <authorList>
            <person name="Czajka J.J."/>
            <person name="Han Y."/>
            <person name="Kim J."/>
            <person name="Mondo S.J."/>
            <person name="Hofstad B.A."/>
            <person name="Robles A."/>
            <person name="Haridas S."/>
            <person name="Riley R."/>
            <person name="LaButti K."/>
            <person name="Pangilinan J."/>
            <person name="Andreopoulos W."/>
            <person name="Lipzen A."/>
            <person name="Yan J."/>
            <person name="Wang M."/>
            <person name="Ng V."/>
            <person name="Grigoriev I.V."/>
            <person name="Spatafora J.W."/>
            <person name="Magnuson J.K."/>
            <person name="Baker S.E."/>
            <person name="Pomraning K.R."/>
        </authorList>
    </citation>
    <scope>NUCLEOTIDE SEQUENCE [LARGE SCALE GENOMIC DNA]</scope>
    <source>
        <strain evidence="2">CBS 7786</strain>
    </source>
</reference>
<evidence type="ECO:0000313" key="1">
    <source>
        <dbReference type="EMBL" id="KAK9238789.1"/>
    </source>
</evidence>
<accession>A0ACC3T4B6</accession>
<organism evidence="1 2">
    <name type="scientific">Lipomyces kononenkoae</name>
    <name type="common">Yeast</name>
    <dbReference type="NCBI Taxonomy" id="34357"/>
    <lineage>
        <taxon>Eukaryota</taxon>
        <taxon>Fungi</taxon>
        <taxon>Dikarya</taxon>
        <taxon>Ascomycota</taxon>
        <taxon>Saccharomycotina</taxon>
        <taxon>Lipomycetes</taxon>
        <taxon>Lipomycetales</taxon>
        <taxon>Lipomycetaceae</taxon>
        <taxon>Lipomyces</taxon>
    </lineage>
</organism>